<evidence type="ECO:0000313" key="2">
    <source>
        <dbReference type="EMBL" id="CAN68743.1"/>
    </source>
</evidence>
<feature type="compositionally biased region" description="Basic and acidic residues" evidence="1">
    <location>
        <begin position="57"/>
        <end position="68"/>
    </location>
</feature>
<organism evidence="2">
    <name type="scientific">Vitis vinifera</name>
    <name type="common">Grape</name>
    <dbReference type="NCBI Taxonomy" id="29760"/>
    <lineage>
        <taxon>Eukaryota</taxon>
        <taxon>Viridiplantae</taxon>
        <taxon>Streptophyta</taxon>
        <taxon>Embryophyta</taxon>
        <taxon>Tracheophyta</taxon>
        <taxon>Spermatophyta</taxon>
        <taxon>Magnoliopsida</taxon>
        <taxon>eudicotyledons</taxon>
        <taxon>Gunneridae</taxon>
        <taxon>Pentapetalae</taxon>
        <taxon>rosids</taxon>
        <taxon>Vitales</taxon>
        <taxon>Vitaceae</taxon>
        <taxon>Viteae</taxon>
        <taxon>Vitis</taxon>
    </lineage>
</organism>
<protein>
    <submittedName>
        <fullName evidence="2">Uncharacterized protein</fullName>
    </submittedName>
</protein>
<dbReference type="AlphaFoldDB" id="A5C7Q5"/>
<accession>A5C7Q5</accession>
<name>A5C7Q5_VITVI</name>
<gene>
    <name evidence="2" type="ORF">VITISV_018169</name>
</gene>
<proteinExistence type="predicted"/>
<dbReference type="EMBL" id="AM485267">
    <property type="protein sequence ID" value="CAN68743.1"/>
    <property type="molecule type" value="Genomic_DNA"/>
</dbReference>
<reference evidence="2" key="1">
    <citation type="journal article" date="2007" name="PLoS ONE">
        <title>The first genome sequence of an elite grapevine cultivar (Pinot noir Vitis vinifera L.): coping with a highly heterozygous genome.</title>
        <authorList>
            <person name="Velasco R."/>
            <person name="Zharkikh A."/>
            <person name="Troggio M."/>
            <person name="Cartwright D.A."/>
            <person name="Cestaro A."/>
            <person name="Pruss D."/>
            <person name="Pindo M."/>
            <person name="FitzGerald L.M."/>
            <person name="Vezzulli S."/>
            <person name="Reid J."/>
            <person name="Malacarne G."/>
            <person name="Iliev D."/>
            <person name="Coppola G."/>
            <person name="Wardell B."/>
            <person name="Micheletti D."/>
            <person name="Macalma T."/>
            <person name="Facci M."/>
            <person name="Mitchell J.T."/>
            <person name="Perazzolli M."/>
            <person name="Eldredge G."/>
            <person name="Gatto P."/>
            <person name="Oyzerski R."/>
            <person name="Moretto M."/>
            <person name="Gutin N."/>
            <person name="Stefanini M."/>
            <person name="Chen Y."/>
            <person name="Segala C."/>
            <person name="Davenport C."/>
            <person name="Dematte L."/>
            <person name="Mraz A."/>
            <person name="Battilana J."/>
            <person name="Stormo K."/>
            <person name="Costa F."/>
            <person name="Tao Q."/>
            <person name="Si-Ammour A."/>
            <person name="Harkins T."/>
            <person name="Lackey A."/>
            <person name="Perbost C."/>
            <person name="Taillon B."/>
            <person name="Stella A."/>
            <person name="Solovyev V."/>
            <person name="Fawcett J.A."/>
            <person name="Sterck L."/>
            <person name="Vandepoele K."/>
            <person name="Grando S.M."/>
            <person name="Toppo S."/>
            <person name="Moser C."/>
            <person name="Lanchbury J."/>
            <person name="Bogden R."/>
            <person name="Skolnick M."/>
            <person name="Sgaramella V."/>
            <person name="Bhatnagar S.K."/>
            <person name="Fontana P."/>
            <person name="Gutin A."/>
            <person name="Van de Peer Y."/>
            <person name="Salamini F."/>
            <person name="Viola R."/>
        </authorList>
    </citation>
    <scope>NUCLEOTIDE SEQUENCE</scope>
</reference>
<feature type="region of interest" description="Disordered" evidence="1">
    <location>
        <begin position="1"/>
        <end position="83"/>
    </location>
</feature>
<evidence type="ECO:0000256" key="1">
    <source>
        <dbReference type="SAM" id="MobiDB-lite"/>
    </source>
</evidence>
<sequence>MTNRRLGIIKSEPSNYKNDIFPVTGKVGMSAGAGNTRNGRRKKKNSPTPTQQPPGESKADSIGHHARAEMNGGDLLEGCTAHRPPRGLIKCGGMYGGVWGGQGVRGQDYVGVRGGDRG</sequence>